<dbReference type="GO" id="GO:0019534">
    <property type="term" value="F:toxin transmembrane transporter activity"/>
    <property type="evidence" value="ECO:0007669"/>
    <property type="project" value="InterPro"/>
</dbReference>
<keyword evidence="2 6" id="KW-0812">Transmembrane</keyword>
<dbReference type="InterPro" id="IPR006260">
    <property type="entry name" value="TonB/TolA_C"/>
</dbReference>
<accession>A0A3B0Z1A6</accession>
<dbReference type="SUPFAM" id="SSF74653">
    <property type="entry name" value="TolA/TonB C-terminal domain"/>
    <property type="match status" value="1"/>
</dbReference>
<evidence type="ECO:0000256" key="4">
    <source>
        <dbReference type="ARBA" id="ARBA00023136"/>
    </source>
</evidence>
<dbReference type="Pfam" id="PF13103">
    <property type="entry name" value="TonB_2"/>
    <property type="match status" value="1"/>
</dbReference>
<comment type="subcellular location">
    <subcellularLocation>
        <location evidence="1">Membrane</location>
        <topology evidence="1">Single-pass membrane protein</topology>
    </subcellularLocation>
</comment>
<feature type="transmembrane region" description="Helical" evidence="6">
    <location>
        <begin position="12"/>
        <end position="32"/>
    </location>
</feature>
<organism evidence="7">
    <name type="scientific">hydrothermal vent metagenome</name>
    <dbReference type="NCBI Taxonomy" id="652676"/>
    <lineage>
        <taxon>unclassified sequences</taxon>
        <taxon>metagenomes</taxon>
        <taxon>ecological metagenomes</taxon>
    </lineage>
</organism>
<proteinExistence type="predicted"/>
<dbReference type="NCBIfam" id="TIGR02794">
    <property type="entry name" value="tolA_full"/>
    <property type="match status" value="1"/>
</dbReference>
<dbReference type="GO" id="GO:0043213">
    <property type="term" value="P:bacteriocin transport"/>
    <property type="evidence" value="ECO:0007669"/>
    <property type="project" value="InterPro"/>
</dbReference>
<evidence type="ECO:0000313" key="7">
    <source>
        <dbReference type="EMBL" id="VAW81232.1"/>
    </source>
</evidence>
<evidence type="ECO:0000256" key="6">
    <source>
        <dbReference type="SAM" id="Phobius"/>
    </source>
</evidence>
<evidence type="ECO:0000256" key="5">
    <source>
        <dbReference type="SAM" id="MobiDB-lite"/>
    </source>
</evidence>
<evidence type="ECO:0000256" key="3">
    <source>
        <dbReference type="ARBA" id="ARBA00022989"/>
    </source>
</evidence>
<sequence>MLRFLREYPRSFIYAVLAHLALLAVLVFSLDWSPAPSVARQPAPIQAVAIDARKLDAEIERKKKLEEARQLEKQRAEQARLKREQEKRQRAEQQRKAEVEKKRRVEAEKKRQAEQKKADIEKKRKAELKKKVEAEKARKAEVARKQAKAEAEKKRKAEEARKKAQAEKERKAEEARKKAAAEKKRKAEEARKKAEAEREMRERLAAEQERLRAQRDSAMQRMIDEYGLYIKEKVQRSWIRPSGSSASLSCVVNVRLIPGGEVVDVKIVRSSGNAAFDRSVEAAVFKASPLPVPKDPEVMEKFRSITFEFNPDS</sequence>
<reference evidence="7" key="1">
    <citation type="submission" date="2018-06" db="EMBL/GenBank/DDBJ databases">
        <authorList>
            <person name="Zhirakovskaya E."/>
        </authorList>
    </citation>
    <scope>NUCLEOTIDE SEQUENCE</scope>
</reference>
<dbReference type="InterPro" id="IPR014161">
    <property type="entry name" value="Tol-Pal_TolA"/>
</dbReference>
<evidence type="ECO:0000256" key="2">
    <source>
        <dbReference type="ARBA" id="ARBA00022692"/>
    </source>
</evidence>
<feature type="region of interest" description="Disordered" evidence="5">
    <location>
        <begin position="69"/>
        <end position="198"/>
    </location>
</feature>
<gene>
    <name evidence="7" type="ORF">MNBD_GAMMA14-1528</name>
</gene>
<dbReference type="GO" id="GO:0016020">
    <property type="term" value="C:membrane"/>
    <property type="evidence" value="ECO:0007669"/>
    <property type="project" value="UniProtKB-SubCell"/>
</dbReference>
<dbReference type="AlphaFoldDB" id="A0A3B0Z1A6"/>
<protein>
    <submittedName>
        <fullName evidence="7">TolA protein</fullName>
    </submittedName>
</protein>
<dbReference type="EMBL" id="UOFM01000387">
    <property type="protein sequence ID" value="VAW81232.1"/>
    <property type="molecule type" value="Genomic_DNA"/>
</dbReference>
<name>A0A3B0Z1A6_9ZZZZ</name>
<dbReference type="NCBIfam" id="TIGR01352">
    <property type="entry name" value="tonB_Cterm"/>
    <property type="match status" value="1"/>
</dbReference>
<keyword evidence="4 6" id="KW-0472">Membrane</keyword>
<evidence type="ECO:0000256" key="1">
    <source>
        <dbReference type="ARBA" id="ARBA00004167"/>
    </source>
</evidence>
<dbReference type="Gene3D" id="3.30.1150.10">
    <property type="match status" value="1"/>
</dbReference>
<keyword evidence="3 6" id="KW-1133">Transmembrane helix</keyword>